<dbReference type="Pfam" id="PF13377">
    <property type="entry name" value="Peripla_BP_3"/>
    <property type="match status" value="1"/>
</dbReference>
<dbReference type="PANTHER" id="PTHR30146">
    <property type="entry name" value="LACI-RELATED TRANSCRIPTIONAL REPRESSOR"/>
    <property type="match status" value="1"/>
</dbReference>
<dbReference type="InterPro" id="IPR000843">
    <property type="entry name" value="HTH_LacI"/>
</dbReference>
<evidence type="ECO:0000256" key="2">
    <source>
        <dbReference type="ARBA" id="ARBA00023125"/>
    </source>
</evidence>
<organism evidence="5 6">
    <name type="scientific">Microbacterium dextranolyticum</name>
    <dbReference type="NCBI Taxonomy" id="36806"/>
    <lineage>
        <taxon>Bacteria</taxon>
        <taxon>Bacillati</taxon>
        <taxon>Actinomycetota</taxon>
        <taxon>Actinomycetes</taxon>
        <taxon>Micrococcales</taxon>
        <taxon>Microbacteriaceae</taxon>
        <taxon>Microbacterium</taxon>
    </lineage>
</organism>
<protein>
    <submittedName>
        <fullName evidence="5">LacI family transcriptional regulator</fullName>
    </submittedName>
</protein>
<name>A0A9W6M5Y6_9MICO</name>
<dbReference type="SUPFAM" id="SSF47413">
    <property type="entry name" value="lambda repressor-like DNA-binding domains"/>
    <property type="match status" value="1"/>
</dbReference>
<sequence length="339" mass="35846">MAKIDEVARAAGVSISTVSYALSGKRPVAAETRRRIEAAVSELGYSPNAGARMLAGSRTNIFALSEPLRADSHAPSHMAFMHAMTVAARRADYDMLLLTDEDASAGMSRVAASGLVDAILCLDVAPDDQRVAIARRSATPTLFIGIPDDHAGMVCVDLDFEQATRRAVDRLIDAGHRSLGLLGGSRRAYQRSNFPPRVRRAAQERAVERRATLTAHATGDVVTNRDECRRLIRELVATGVTGLVLHAPEDVHQVALAELAALGLHVPSDVSIVSVGTSFDTGSLSVPLDALPLVPPRSCDLAVDLAIDLVSGRPVAPGLHLIAPAYLDRGSVAPRGALP</sequence>
<dbReference type="Pfam" id="PF00356">
    <property type="entry name" value="LacI"/>
    <property type="match status" value="1"/>
</dbReference>
<dbReference type="CDD" id="cd01392">
    <property type="entry name" value="HTH_LacI"/>
    <property type="match status" value="1"/>
</dbReference>
<dbReference type="GO" id="GO:0003700">
    <property type="term" value="F:DNA-binding transcription factor activity"/>
    <property type="evidence" value="ECO:0007669"/>
    <property type="project" value="TreeGrafter"/>
</dbReference>
<dbReference type="InterPro" id="IPR046335">
    <property type="entry name" value="LacI/GalR-like_sensor"/>
</dbReference>
<keyword evidence="1" id="KW-0805">Transcription regulation</keyword>
<dbReference type="InterPro" id="IPR010982">
    <property type="entry name" value="Lambda_DNA-bd_dom_sf"/>
</dbReference>
<dbReference type="InterPro" id="IPR028082">
    <property type="entry name" value="Peripla_BP_I"/>
</dbReference>
<evidence type="ECO:0000256" key="1">
    <source>
        <dbReference type="ARBA" id="ARBA00023015"/>
    </source>
</evidence>
<dbReference type="SMART" id="SM00354">
    <property type="entry name" value="HTH_LACI"/>
    <property type="match status" value="1"/>
</dbReference>
<dbReference type="Gene3D" id="1.10.260.40">
    <property type="entry name" value="lambda repressor-like DNA-binding domains"/>
    <property type="match status" value="1"/>
</dbReference>
<reference evidence="5" key="2">
    <citation type="submission" date="2023-01" db="EMBL/GenBank/DDBJ databases">
        <authorList>
            <person name="Sun Q."/>
            <person name="Evtushenko L."/>
        </authorList>
    </citation>
    <scope>NUCLEOTIDE SEQUENCE</scope>
    <source>
        <strain evidence="5">VKM Ac-1940</strain>
    </source>
</reference>
<evidence type="ECO:0000313" key="6">
    <source>
        <dbReference type="Proteomes" id="UP001142291"/>
    </source>
</evidence>
<dbReference type="SUPFAM" id="SSF53822">
    <property type="entry name" value="Periplasmic binding protein-like I"/>
    <property type="match status" value="1"/>
</dbReference>
<evidence type="ECO:0000313" key="5">
    <source>
        <dbReference type="EMBL" id="GLJ95070.1"/>
    </source>
</evidence>
<dbReference type="EMBL" id="BSER01000007">
    <property type="protein sequence ID" value="GLJ95070.1"/>
    <property type="molecule type" value="Genomic_DNA"/>
</dbReference>
<reference evidence="5" key="1">
    <citation type="journal article" date="2014" name="Int. J. Syst. Evol. Microbiol.">
        <title>Complete genome sequence of Corynebacterium casei LMG S-19264T (=DSM 44701T), isolated from a smear-ripened cheese.</title>
        <authorList>
            <consortium name="US DOE Joint Genome Institute (JGI-PGF)"/>
            <person name="Walter F."/>
            <person name="Albersmeier A."/>
            <person name="Kalinowski J."/>
            <person name="Ruckert C."/>
        </authorList>
    </citation>
    <scope>NUCLEOTIDE SEQUENCE</scope>
    <source>
        <strain evidence="5">VKM Ac-1940</strain>
    </source>
</reference>
<dbReference type="PANTHER" id="PTHR30146:SF153">
    <property type="entry name" value="LACTOSE OPERON REPRESSOR"/>
    <property type="match status" value="1"/>
</dbReference>
<gene>
    <name evidence="5" type="primary">lacI_2</name>
    <name evidence="5" type="ORF">GCM10017591_11320</name>
</gene>
<accession>A0A9W6M5Y6</accession>
<dbReference type="Proteomes" id="UP001142291">
    <property type="component" value="Unassembled WGS sequence"/>
</dbReference>
<keyword evidence="2" id="KW-0238">DNA-binding</keyword>
<feature type="domain" description="HTH lacI-type" evidence="4">
    <location>
        <begin position="2"/>
        <end position="56"/>
    </location>
</feature>
<proteinExistence type="predicted"/>
<evidence type="ECO:0000259" key="4">
    <source>
        <dbReference type="PROSITE" id="PS50932"/>
    </source>
</evidence>
<dbReference type="GO" id="GO:0000976">
    <property type="term" value="F:transcription cis-regulatory region binding"/>
    <property type="evidence" value="ECO:0007669"/>
    <property type="project" value="TreeGrafter"/>
</dbReference>
<dbReference type="RefSeq" id="WP_204964522.1">
    <property type="nucleotide sequence ID" value="NZ_BAAAUR010000004.1"/>
</dbReference>
<dbReference type="AlphaFoldDB" id="A0A9W6M5Y6"/>
<keyword evidence="3" id="KW-0804">Transcription</keyword>
<evidence type="ECO:0000256" key="3">
    <source>
        <dbReference type="ARBA" id="ARBA00023163"/>
    </source>
</evidence>
<dbReference type="PROSITE" id="PS00356">
    <property type="entry name" value="HTH_LACI_1"/>
    <property type="match status" value="1"/>
</dbReference>
<comment type="caution">
    <text evidence="5">The sequence shown here is derived from an EMBL/GenBank/DDBJ whole genome shotgun (WGS) entry which is preliminary data.</text>
</comment>
<dbReference type="PROSITE" id="PS50932">
    <property type="entry name" value="HTH_LACI_2"/>
    <property type="match status" value="1"/>
</dbReference>
<keyword evidence="6" id="KW-1185">Reference proteome</keyword>
<dbReference type="Gene3D" id="3.40.50.2300">
    <property type="match status" value="2"/>
</dbReference>